<dbReference type="OrthoDB" id="9780884at2"/>
<evidence type="ECO:0000256" key="3">
    <source>
        <dbReference type="SAM" id="Phobius"/>
    </source>
</evidence>
<evidence type="ECO:0000313" key="6">
    <source>
        <dbReference type="Proteomes" id="UP000075606"/>
    </source>
</evidence>
<dbReference type="InterPro" id="IPR004843">
    <property type="entry name" value="Calcineurin-like_PHP"/>
</dbReference>
<keyword evidence="3" id="KW-0812">Transmembrane</keyword>
<feature type="transmembrane region" description="Helical" evidence="3">
    <location>
        <begin position="43"/>
        <end position="62"/>
    </location>
</feature>
<evidence type="ECO:0000256" key="1">
    <source>
        <dbReference type="ARBA" id="ARBA00022723"/>
    </source>
</evidence>
<keyword evidence="3" id="KW-1133">Transmembrane helix</keyword>
<dbReference type="AlphaFoldDB" id="A0A150WYE7"/>
<name>A0A150WYE7_9BACT</name>
<reference evidence="5 6" key="1">
    <citation type="submission" date="2016-01" db="EMBL/GenBank/DDBJ databases">
        <title>Genome sequencing of Roseivirga spongicola UST030701-084.</title>
        <authorList>
            <person name="Selvaratnam C."/>
            <person name="Thevarajoo S."/>
            <person name="Goh K.M."/>
            <person name="Ee R."/>
            <person name="Chan K.-G."/>
            <person name="Chong C.S."/>
        </authorList>
    </citation>
    <scope>NUCLEOTIDE SEQUENCE [LARGE SCALE GENOMIC DNA]</scope>
    <source>
        <strain evidence="5 6">UST030701-084</strain>
    </source>
</reference>
<sequence length="415" mass="47589">MRPSPFAFLILVVILAWLDFYAYQATKTLISKFKPRLRSIIRYIYLAQAIIMLGMVVFLWLVQTGTTSFMFLLSIIFMSYAAKLLAVLFVFFDDIRRVLKWFFEGRKRRYEKRVASGQKMPRSKFLARSAVVAATLPVVTMSFGIVKGAYDYRIRRRRVYLPNLPKGFEGVKVAQLSDIHSGSFFDKTAVQGGIDLLLNEKPDMVFFTGDLVNNETKEVKEYMDIFSKVKADLGVYSTLGNHDYGDYRSWPSQAAKRNNLEDMIKVHERMGWNLMMNENQSIKVGTEQISVIGVENWGAGRFAKYGDLSKAALNAEGDVKLLLSHDPSHWDAQVRDQQPDIDLMFAGHTHGMQLGVEIGDWRWSPSKYIYKQWADLYKEGDQYLYVNRGYGFLGFPGRIGIYPEITVLELTSKPV</sequence>
<dbReference type="SUPFAM" id="SSF56300">
    <property type="entry name" value="Metallo-dependent phosphatases"/>
    <property type="match status" value="1"/>
</dbReference>
<dbReference type="GO" id="GO:0046872">
    <property type="term" value="F:metal ion binding"/>
    <property type="evidence" value="ECO:0007669"/>
    <property type="project" value="UniProtKB-KW"/>
</dbReference>
<keyword evidence="1" id="KW-0479">Metal-binding</keyword>
<feature type="transmembrane region" description="Helical" evidence="3">
    <location>
        <begin position="68"/>
        <end position="92"/>
    </location>
</feature>
<dbReference type="GO" id="GO:0009245">
    <property type="term" value="P:lipid A biosynthetic process"/>
    <property type="evidence" value="ECO:0007669"/>
    <property type="project" value="TreeGrafter"/>
</dbReference>
<protein>
    <submittedName>
        <fullName evidence="5">DNA mismatch repair protein MutT</fullName>
    </submittedName>
</protein>
<keyword evidence="2" id="KW-0378">Hydrolase</keyword>
<dbReference type="GO" id="GO:0008758">
    <property type="term" value="F:UDP-2,3-diacylglucosamine hydrolase activity"/>
    <property type="evidence" value="ECO:0007669"/>
    <property type="project" value="TreeGrafter"/>
</dbReference>
<dbReference type="Proteomes" id="UP000075606">
    <property type="component" value="Unassembled WGS sequence"/>
</dbReference>
<dbReference type="GO" id="GO:0016020">
    <property type="term" value="C:membrane"/>
    <property type="evidence" value="ECO:0007669"/>
    <property type="project" value="GOC"/>
</dbReference>
<feature type="transmembrane region" description="Helical" evidence="3">
    <location>
        <begin position="6"/>
        <end position="23"/>
    </location>
</feature>
<feature type="domain" description="Calcineurin-like phosphoesterase" evidence="4">
    <location>
        <begin position="172"/>
        <end position="351"/>
    </location>
</feature>
<dbReference type="InterPro" id="IPR029052">
    <property type="entry name" value="Metallo-depent_PP-like"/>
</dbReference>
<dbReference type="EMBL" id="LRPC01000032">
    <property type="protein sequence ID" value="KYG71509.1"/>
    <property type="molecule type" value="Genomic_DNA"/>
</dbReference>
<dbReference type="Gene3D" id="3.60.21.10">
    <property type="match status" value="1"/>
</dbReference>
<proteinExistence type="predicted"/>
<evidence type="ECO:0000313" key="5">
    <source>
        <dbReference type="EMBL" id="KYG71509.1"/>
    </source>
</evidence>
<keyword evidence="3" id="KW-0472">Membrane</keyword>
<keyword evidence="6" id="KW-1185">Reference proteome</keyword>
<dbReference type="InterPro" id="IPR051158">
    <property type="entry name" value="Metallophosphoesterase_sf"/>
</dbReference>
<dbReference type="RefSeq" id="WP_068225139.1">
    <property type="nucleotide sequence ID" value="NZ_LRPC01000032.1"/>
</dbReference>
<organism evidence="5 6">
    <name type="scientific">Roseivirga spongicola</name>
    <dbReference type="NCBI Taxonomy" id="333140"/>
    <lineage>
        <taxon>Bacteria</taxon>
        <taxon>Pseudomonadati</taxon>
        <taxon>Bacteroidota</taxon>
        <taxon>Cytophagia</taxon>
        <taxon>Cytophagales</taxon>
        <taxon>Roseivirgaceae</taxon>
        <taxon>Roseivirga</taxon>
    </lineage>
</organism>
<evidence type="ECO:0000259" key="4">
    <source>
        <dbReference type="Pfam" id="PF00149"/>
    </source>
</evidence>
<comment type="caution">
    <text evidence="5">The sequence shown here is derived from an EMBL/GenBank/DDBJ whole genome shotgun (WGS) entry which is preliminary data.</text>
</comment>
<dbReference type="STRING" id="333140.AWW68_18365"/>
<gene>
    <name evidence="5" type="ORF">AWW68_18365</name>
</gene>
<dbReference type="PANTHER" id="PTHR31302:SF31">
    <property type="entry name" value="PHOSPHODIESTERASE YAEI"/>
    <property type="match status" value="1"/>
</dbReference>
<accession>A0A150WYE7</accession>
<dbReference type="PANTHER" id="PTHR31302">
    <property type="entry name" value="TRANSMEMBRANE PROTEIN WITH METALLOPHOSPHOESTERASE DOMAIN-RELATED"/>
    <property type="match status" value="1"/>
</dbReference>
<dbReference type="CDD" id="cd07385">
    <property type="entry name" value="MPP_YkuE_C"/>
    <property type="match status" value="1"/>
</dbReference>
<feature type="transmembrane region" description="Helical" evidence="3">
    <location>
        <begin position="125"/>
        <end position="146"/>
    </location>
</feature>
<dbReference type="Pfam" id="PF00149">
    <property type="entry name" value="Metallophos"/>
    <property type="match status" value="1"/>
</dbReference>
<evidence type="ECO:0000256" key="2">
    <source>
        <dbReference type="ARBA" id="ARBA00022801"/>
    </source>
</evidence>